<comment type="caution">
    <text evidence="1">The sequence shown here is derived from an EMBL/GenBank/DDBJ whole genome shotgun (WGS) entry which is preliminary data.</text>
</comment>
<proteinExistence type="predicted"/>
<organism evidence="1 2">
    <name type="scientific">Russula earlei</name>
    <dbReference type="NCBI Taxonomy" id="71964"/>
    <lineage>
        <taxon>Eukaryota</taxon>
        <taxon>Fungi</taxon>
        <taxon>Dikarya</taxon>
        <taxon>Basidiomycota</taxon>
        <taxon>Agaricomycotina</taxon>
        <taxon>Agaricomycetes</taxon>
        <taxon>Russulales</taxon>
        <taxon>Russulaceae</taxon>
        <taxon>Russula</taxon>
    </lineage>
</organism>
<protein>
    <submittedName>
        <fullName evidence="1">Uncharacterized protein</fullName>
    </submittedName>
</protein>
<dbReference type="Proteomes" id="UP001207468">
    <property type="component" value="Unassembled WGS sequence"/>
</dbReference>
<evidence type="ECO:0000313" key="2">
    <source>
        <dbReference type="Proteomes" id="UP001207468"/>
    </source>
</evidence>
<evidence type="ECO:0000313" key="1">
    <source>
        <dbReference type="EMBL" id="KAI9507840.1"/>
    </source>
</evidence>
<accession>A0ACC0U915</accession>
<name>A0ACC0U915_9AGAM</name>
<sequence>MSCARLVTATETVLFDWLVQLLSSLPVPCYFREIDVDVLHRTCTQMYPCSMQCLGGSRTEYAPEEASIDVISV</sequence>
<dbReference type="EMBL" id="JAGFNK010000110">
    <property type="protein sequence ID" value="KAI9507840.1"/>
    <property type="molecule type" value="Genomic_DNA"/>
</dbReference>
<keyword evidence="2" id="KW-1185">Reference proteome</keyword>
<gene>
    <name evidence="1" type="ORF">F5148DRAFT_64099</name>
</gene>
<reference evidence="1" key="1">
    <citation type="submission" date="2021-03" db="EMBL/GenBank/DDBJ databases">
        <title>Evolutionary priming and transition to the ectomycorrhizal habit in an iconic lineage of mushroom-forming fungi: is preadaptation a requirement?</title>
        <authorList>
            <consortium name="DOE Joint Genome Institute"/>
            <person name="Looney B.P."/>
            <person name="Miyauchi S."/>
            <person name="Morin E."/>
            <person name="Drula E."/>
            <person name="Courty P.E."/>
            <person name="Chicoki N."/>
            <person name="Fauchery L."/>
            <person name="Kohler A."/>
            <person name="Kuo A."/>
            <person name="LaButti K."/>
            <person name="Pangilinan J."/>
            <person name="Lipzen A."/>
            <person name="Riley R."/>
            <person name="Andreopoulos W."/>
            <person name="He G."/>
            <person name="Johnson J."/>
            <person name="Barry K.W."/>
            <person name="Grigoriev I.V."/>
            <person name="Nagy L."/>
            <person name="Hibbett D."/>
            <person name="Henrissat B."/>
            <person name="Matheny P.B."/>
            <person name="Labbe J."/>
            <person name="Martin A.F."/>
        </authorList>
    </citation>
    <scope>NUCLEOTIDE SEQUENCE</scope>
    <source>
        <strain evidence="1">BPL698</strain>
    </source>
</reference>